<dbReference type="Proteomes" id="UP001157160">
    <property type="component" value="Unassembled WGS sequence"/>
</dbReference>
<reference evidence="1 2" key="1">
    <citation type="journal article" date="2014" name="Int. J. Syst. Evol. Microbiol.">
        <title>Complete genome sequence of Corynebacterium casei LMG S-19264T (=DSM 44701T), isolated from a smear-ripened cheese.</title>
        <authorList>
            <consortium name="US DOE Joint Genome Institute (JGI-PGF)"/>
            <person name="Walter F."/>
            <person name="Albersmeier A."/>
            <person name="Kalinowski J."/>
            <person name="Ruckert C."/>
        </authorList>
    </citation>
    <scope>NUCLEOTIDE SEQUENCE [LARGE SCALE GENOMIC DNA]</scope>
    <source>
        <strain evidence="1 2">NBRC 112289</strain>
    </source>
</reference>
<dbReference type="AlphaFoldDB" id="A0AA37UVV7"/>
<dbReference type="EMBL" id="BSUL01000001">
    <property type="protein sequence ID" value="GMA29677.1"/>
    <property type="molecule type" value="Genomic_DNA"/>
</dbReference>
<accession>A0AA37UVV7</accession>
<protein>
    <recommendedName>
        <fullName evidence="3">Spermidine/putrescine ABC transporter substrate-binding protein</fullName>
    </recommendedName>
</protein>
<sequence length="221" mass="24375">MDPGRVAGYPPTMEQSIDGRVHAAVDAWLRWLPRWEVGDGRGRAKLCRTCFGSPVAKAAGFDADVPHAVQHALLQRLKRIVDDEVQHYTDRNLPLLRKELGAIDRRRAARPYRPSEGLAPEYEGLDLDPEPEPGSPFLFTLAELAAEEPAESHPEPPPLSEEAKQALRSEVALADGCASSTGFAVCAALEPQRERIAQAVHRHVEPQVQALLDELTRELFA</sequence>
<name>A0AA37UVV7_9MICO</name>
<proteinExistence type="predicted"/>
<keyword evidence="2" id="KW-1185">Reference proteome</keyword>
<organism evidence="1 2">
    <name type="scientific">Arenivirga flava</name>
    <dbReference type="NCBI Taxonomy" id="1930060"/>
    <lineage>
        <taxon>Bacteria</taxon>
        <taxon>Bacillati</taxon>
        <taxon>Actinomycetota</taxon>
        <taxon>Actinomycetes</taxon>
        <taxon>Micrococcales</taxon>
        <taxon>Microbacteriaceae</taxon>
        <taxon>Arenivirga</taxon>
    </lineage>
</organism>
<evidence type="ECO:0008006" key="3">
    <source>
        <dbReference type="Google" id="ProtNLM"/>
    </source>
</evidence>
<evidence type="ECO:0000313" key="1">
    <source>
        <dbReference type="EMBL" id="GMA29677.1"/>
    </source>
</evidence>
<comment type="caution">
    <text evidence="1">The sequence shown here is derived from an EMBL/GenBank/DDBJ whole genome shotgun (WGS) entry which is preliminary data.</text>
</comment>
<gene>
    <name evidence="1" type="ORF">GCM10025874_29300</name>
</gene>
<evidence type="ECO:0000313" key="2">
    <source>
        <dbReference type="Proteomes" id="UP001157160"/>
    </source>
</evidence>